<dbReference type="SUPFAM" id="SSF46626">
    <property type="entry name" value="Cytochrome c"/>
    <property type="match status" value="1"/>
</dbReference>
<keyword evidence="4 14" id="KW-0349">Heme</keyword>
<dbReference type="PANTHER" id="PTHR10266:SF3">
    <property type="entry name" value="CYTOCHROME C1, HEME PROTEIN, MITOCHONDRIAL"/>
    <property type="match status" value="1"/>
</dbReference>
<comment type="cofactor">
    <cofactor evidence="14">
        <name>heme c</name>
        <dbReference type="ChEBI" id="CHEBI:61717"/>
    </cofactor>
    <text evidence="14">Binds 1 heme c group covalently per subunit.</text>
</comment>
<keyword evidence="5" id="KW-0679">Respiratory chain</keyword>
<dbReference type="GO" id="GO:0046872">
    <property type="term" value="F:metal ion binding"/>
    <property type="evidence" value="ECO:0007669"/>
    <property type="project" value="UniProtKB-KW"/>
</dbReference>
<dbReference type="Gene3D" id="1.10.760.10">
    <property type="entry name" value="Cytochrome c-like domain"/>
    <property type="match status" value="1"/>
</dbReference>
<organism evidence="17 18">
    <name type="scientific">Trichuris suis</name>
    <name type="common">pig whipworm</name>
    <dbReference type="NCBI Taxonomy" id="68888"/>
    <lineage>
        <taxon>Eukaryota</taxon>
        <taxon>Metazoa</taxon>
        <taxon>Ecdysozoa</taxon>
        <taxon>Nematoda</taxon>
        <taxon>Enoplea</taxon>
        <taxon>Dorylaimia</taxon>
        <taxon>Trichinellida</taxon>
        <taxon>Trichuridae</taxon>
        <taxon>Trichuris</taxon>
    </lineage>
</organism>
<evidence type="ECO:0000256" key="8">
    <source>
        <dbReference type="ARBA" id="ARBA00022792"/>
    </source>
</evidence>
<keyword evidence="18" id="KW-1185">Reference proteome</keyword>
<accession>A0A085MGG3</accession>
<reference evidence="17 18" key="1">
    <citation type="journal article" date="2014" name="Nat. Genet.">
        <title>Genome and transcriptome of the porcine whipworm Trichuris suis.</title>
        <authorList>
            <person name="Jex A.R."/>
            <person name="Nejsum P."/>
            <person name="Schwarz E.M."/>
            <person name="Hu L."/>
            <person name="Young N.D."/>
            <person name="Hall R.S."/>
            <person name="Korhonen P.K."/>
            <person name="Liao S."/>
            <person name="Thamsborg S."/>
            <person name="Xia J."/>
            <person name="Xu P."/>
            <person name="Wang S."/>
            <person name="Scheerlinck J.P."/>
            <person name="Hofmann A."/>
            <person name="Sternberg P.W."/>
            <person name="Wang J."/>
            <person name="Gasser R.B."/>
        </authorList>
    </citation>
    <scope>NUCLEOTIDE SEQUENCE [LARGE SCALE GENOMIC DNA]</scope>
    <source>
        <strain evidence="17">DCEP-RM93M</strain>
    </source>
</reference>
<dbReference type="Proteomes" id="UP000030764">
    <property type="component" value="Unassembled WGS sequence"/>
</dbReference>
<keyword evidence="10 15" id="KW-1133">Transmembrane helix</keyword>
<feature type="domain" description="Cytochrome c" evidence="16">
    <location>
        <begin position="91"/>
        <end position="244"/>
    </location>
</feature>
<dbReference type="FunFam" id="1.10.760.10:FF:000002">
    <property type="entry name" value="Cytochrome c1, heme protein"/>
    <property type="match status" value="1"/>
</dbReference>
<evidence type="ECO:0000256" key="10">
    <source>
        <dbReference type="ARBA" id="ARBA00022989"/>
    </source>
</evidence>
<comment type="subcellular location">
    <subcellularLocation>
        <location evidence="1">Mitochondrion inner membrane</location>
    </subcellularLocation>
</comment>
<evidence type="ECO:0000313" key="18">
    <source>
        <dbReference type="Proteomes" id="UP000030764"/>
    </source>
</evidence>
<dbReference type="Gene3D" id="1.20.5.100">
    <property type="entry name" value="Cytochrome c1, transmembrane anchor, C-terminal"/>
    <property type="match status" value="1"/>
</dbReference>
<evidence type="ECO:0000256" key="11">
    <source>
        <dbReference type="ARBA" id="ARBA00023004"/>
    </source>
</evidence>
<evidence type="ECO:0000256" key="12">
    <source>
        <dbReference type="ARBA" id="ARBA00023128"/>
    </source>
</evidence>
<evidence type="ECO:0000256" key="14">
    <source>
        <dbReference type="PIRSR" id="PIRSR602326-1"/>
    </source>
</evidence>
<keyword evidence="8" id="KW-0999">Mitochondrion inner membrane</keyword>
<dbReference type="PRINTS" id="PR00603">
    <property type="entry name" value="CYTOCHROMEC1"/>
</dbReference>
<keyword evidence="12" id="KW-0496">Mitochondrion</keyword>
<dbReference type="PROSITE" id="PS51007">
    <property type="entry name" value="CYTC"/>
    <property type="match status" value="1"/>
</dbReference>
<keyword evidence="3" id="KW-0813">Transport</keyword>
<dbReference type="Pfam" id="PF02167">
    <property type="entry name" value="Cytochrom_C1"/>
    <property type="match status" value="1"/>
</dbReference>
<dbReference type="GO" id="GO:0006122">
    <property type="term" value="P:mitochondrial electron transport, ubiquinol to cytochrome c"/>
    <property type="evidence" value="ECO:0007669"/>
    <property type="project" value="TreeGrafter"/>
</dbReference>
<keyword evidence="11 14" id="KW-0408">Iron</keyword>
<dbReference type="InterPro" id="IPR002326">
    <property type="entry name" value="Cyt_c1"/>
</dbReference>
<protein>
    <recommendedName>
        <fullName evidence="16">Cytochrome c domain-containing protein</fullName>
    </recommendedName>
</protein>
<sequence length="327" mass="37003">MSGAIALASRPFLANRLKPSFQWKTTNLRYVTASKADRKDRKWYFIVGVATASGIALMYTLDHAAEASSFHLHPLHLKWPHSGLIQTYDTASIRRGYQVYKQVCAACHSMRQIAYRHFVNAFMTEEEAKAEAAEIQVEDGPGDDGKMYMRPGKLLDYLPSPYPNDVMARLANNGALPPDLSLITLARHGGEDYIFALLTGYVDPPAGFPIESYQAYNPYFPNGSAIAMTQQLFDDMLEYEDGNLLVNSIRITGTPATQSQMAKDVACFLKWAAEPEHDVRKRWALKLAVMIPPITLALLYWKRHQWTYLKSRQFVFKPPRRPEAPPE</sequence>
<keyword evidence="9" id="KW-0249">Electron transport</keyword>
<evidence type="ECO:0000256" key="3">
    <source>
        <dbReference type="ARBA" id="ARBA00022448"/>
    </source>
</evidence>
<feature type="binding site" description="covalent" evidence="14">
    <location>
        <position position="108"/>
    </location>
    <ligand>
        <name>heme c</name>
        <dbReference type="ChEBI" id="CHEBI:61717"/>
    </ligand>
</feature>
<evidence type="ECO:0000256" key="2">
    <source>
        <dbReference type="ARBA" id="ARBA00006488"/>
    </source>
</evidence>
<evidence type="ECO:0000256" key="7">
    <source>
        <dbReference type="ARBA" id="ARBA00022723"/>
    </source>
</evidence>
<gene>
    <name evidence="17" type="ORF">M513_02764</name>
</gene>
<dbReference type="GO" id="GO:0009055">
    <property type="term" value="F:electron transfer activity"/>
    <property type="evidence" value="ECO:0007669"/>
    <property type="project" value="InterPro"/>
</dbReference>
<proteinExistence type="inferred from homology"/>
<dbReference type="PANTHER" id="PTHR10266">
    <property type="entry name" value="CYTOCHROME C1"/>
    <property type="match status" value="1"/>
</dbReference>
<feature type="transmembrane region" description="Helical" evidence="15">
    <location>
        <begin position="43"/>
        <end position="61"/>
    </location>
</feature>
<evidence type="ECO:0000256" key="6">
    <source>
        <dbReference type="ARBA" id="ARBA00022692"/>
    </source>
</evidence>
<dbReference type="GO" id="GO:0005743">
    <property type="term" value="C:mitochondrial inner membrane"/>
    <property type="evidence" value="ECO:0007669"/>
    <property type="project" value="UniProtKB-SubCell"/>
</dbReference>
<evidence type="ECO:0000256" key="5">
    <source>
        <dbReference type="ARBA" id="ARBA00022660"/>
    </source>
</evidence>
<dbReference type="InterPro" id="IPR021157">
    <property type="entry name" value="Cyt_c1_TM_anchor_C"/>
</dbReference>
<feature type="binding site" description="covalent" evidence="14">
    <location>
        <position position="228"/>
    </location>
    <ligand>
        <name>heme c</name>
        <dbReference type="ChEBI" id="CHEBI:61717"/>
    </ligand>
</feature>
<dbReference type="InterPro" id="IPR009056">
    <property type="entry name" value="Cyt_c-like_dom"/>
</dbReference>
<keyword evidence="13 15" id="KW-0472">Membrane</keyword>
<name>A0A085MGG3_9BILA</name>
<dbReference type="EMBL" id="KL363194">
    <property type="protein sequence ID" value="KFD56309.1"/>
    <property type="molecule type" value="Genomic_DNA"/>
</dbReference>
<evidence type="ECO:0000313" key="17">
    <source>
        <dbReference type="EMBL" id="KFD56309.1"/>
    </source>
</evidence>
<evidence type="ECO:0000256" key="15">
    <source>
        <dbReference type="SAM" id="Phobius"/>
    </source>
</evidence>
<evidence type="ECO:0000259" key="16">
    <source>
        <dbReference type="PROSITE" id="PS51007"/>
    </source>
</evidence>
<dbReference type="SUPFAM" id="SSF81496">
    <property type="entry name" value="Cytochrome c1 subunit of cytochrome bc1 complex (Ubiquinol-cytochrome c reductase), transmembrane anchor"/>
    <property type="match status" value="1"/>
</dbReference>
<comment type="similarity">
    <text evidence="2">Belongs to the cytochrome c family.</text>
</comment>
<dbReference type="AlphaFoldDB" id="A0A085MGG3"/>
<feature type="binding site" description="covalent" evidence="14">
    <location>
        <position position="107"/>
    </location>
    <ligand>
        <name>heme c</name>
        <dbReference type="ChEBI" id="CHEBI:61717"/>
    </ligand>
</feature>
<evidence type="ECO:0000256" key="4">
    <source>
        <dbReference type="ARBA" id="ARBA00022617"/>
    </source>
</evidence>
<feature type="binding site" description="covalent" evidence="14">
    <location>
        <position position="104"/>
    </location>
    <ligand>
        <name>heme c</name>
        <dbReference type="ChEBI" id="CHEBI:61717"/>
    </ligand>
</feature>
<evidence type="ECO:0000256" key="13">
    <source>
        <dbReference type="ARBA" id="ARBA00023136"/>
    </source>
</evidence>
<dbReference type="GO" id="GO:0020037">
    <property type="term" value="F:heme binding"/>
    <property type="evidence" value="ECO:0007669"/>
    <property type="project" value="InterPro"/>
</dbReference>
<evidence type="ECO:0000256" key="1">
    <source>
        <dbReference type="ARBA" id="ARBA00004273"/>
    </source>
</evidence>
<dbReference type="InterPro" id="IPR036909">
    <property type="entry name" value="Cyt_c-like_dom_sf"/>
</dbReference>
<evidence type="ECO:0000256" key="9">
    <source>
        <dbReference type="ARBA" id="ARBA00022982"/>
    </source>
</evidence>
<keyword evidence="6 15" id="KW-0812">Transmembrane</keyword>
<keyword evidence="7 14" id="KW-0479">Metal-binding</keyword>